<proteinExistence type="predicted"/>
<sequence>MADERYDADGDVSRFLLDCTTMDVSSLFSASSQPAAVSAVPVVPVPVEPRSYPVPADHVEVEPPPAQIARVVHYDTPPAADLGQGPHPLHDLDVHQLPETHFQFQQEHYPAPATHLEPHTLAPAIHFQSQPHPLPQPHPLALAPMHLEQHQTLAPAPPAAYGGFVINDQSTTVAAGGGGGGAGASSSVGNLSLDAASPFPYDTELAAIAKSLMEDTCVGGGGGAGGSNAAPFDQYSNFLPFHPGQLDCSNCQLVRQIIHINTSRIIHMLIHSTAPTTFEHAIIDRKYTGANGQVTSQQLLYFDLSKNTEEWASSFITSNIEALRNDTSGQFQDTGYYFGQASNHSNSNAAQMNNNQHRALETNMLLTIMSSTTPPENAPSPAAASALPVVLAPPAAALTPVAVAPPAAASSTLVVAPPAAASSTLVVAPPTAPAPPPAVQSQKQKKQRRPAGLDNDAVVLALEEFAVANNQATQKKEIEILESCHAVELQQHGDPINIADAIMYPSMQAKKLKMQVPRKSRDETMEDLRVAKEEAERELKTVSSFSRRLCRKNKEFRHSVDQINTLNRKIVSMEKKSHSSGPCRLPITLREIDGIKLEKAGLYARIISAVKKDRAKDHEGSSSSSAASF</sequence>
<dbReference type="EMBL" id="JAAALK010000287">
    <property type="protein sequence ID" value="KAG8058779.1"/>
    <property type="molecule type" value="Genomic_DNA"/>
</dbReference>
<reference evidence="2" key="2">
    <citation type="submission" date="2021-02" db="EMBL/GenBank/DDBJ databases">
        <authorList>
            <person name="Kimball J.A."/>
            <person name="Haas M.W."/>
            <person name="Macchietto M."/>
            <person name="Kono T."/>
            <person name="Duquette J."/>
            <person name="Shao M."/>
        </authorList>
    </citation>
    <scope>NUCLEOTIDE SEQUENCE</scope>
    <source>
        <tissue evidence="2">Fresh leaf tissue</tissue>
    </source>
</reference>
<protein>
    <submittedName>
        <fullName evidence="2">Uncharacterized protein</fullName>
    </submittedName>
</protein>
<evidence type="ECO:0000313" key="2">
    <source>
        <dbReference type="EMBL" id="KAG8058779.1"/>
    </source>
</evidence>
<accession>A0A8J5SP17</accession>
<organism evidence="2 3">
    <name type="scientific">Zizania palustris</name>
    <name type="common">Northern wild rice</name>
    <dbReference type="NCBI Taxonomy" id="103762"/>
    <lineage>
        <taxon>Eukaryota</taxon>
        <taxon>Viridiplantae</taxon>
        <taxon>Streptophyta</taxon>
        <taxon>Embryophyta</taxon>
        <taxon>Tracheophyta</taxon>
        <taxon>Spermatophyta</taxon>
        <taxon>Magnoliopsida</taxon>
        <taxon>Liliopsida</taxon>
        <taxon>Poales</taxon>
        <taxon>Poaceae</taxon>
        <taxon>BOP clade</taxon>
        <taxon>Oryzoideae</taxon>
        <taxon>Oryzeae</taxon>
        <taxon>Zizaniinae</taxon>
        <taxon>Zizania</taxon>
    </lineage>
</organism>
<evidence type="ECO:0000313" key="3">
    <source>
        <dbReference type="Proteomes" id="UP000729402"/>
    </source>
</evidence>
<gene>
    <name evidence="2" type="ORF">GUJ93_ZPchr0002g25307</name>
</gene>
<name>A0A8J5SP17_ZIZPA</name>
<comment type="caution">
    <text evidence="2">The sequence shown here is derived from an EMBL/GenBank/DDBJ whole genome shotgun (WGS) entry which is preliminary data.</text>
</comment>
<reference evidence="2" key="1">
    <citation type="journal article" date="2021" name="bioRxiv">
        <title>Whole Genome Assembly and Annotation of Northern Wild Rice, Zizania palustris L., Supports a Whole Genome Duplication in the Zizania Genus.</title>
        <authorList>
            <person name="Haas M."/>
            <person name="Kono T."/>
            <person name="Macchietto M."/>
            <person name="Millas R."/>
            <person name="McGilp L."/>
            <person name="Shao M."/>
            <person name="Duquette J."/>
            <person name="Hirsch C.N."/>
            <person name="Kimball J."/>
        </authorList>
    </citation>
    <scope>NUCLEOTIDE SEQUENCE</scope>
    <source>
        <tissue evidence="2">Fresh leaf tissue</tissue>
    </source>
</reference>
<keyword evidence="3" id="KW-1185">Reference proteome</keyword>
<dbReference type="Proteomes" id="UP000729402">
    <property type="component" value="Unassembled WGS sequence"/>
</dbReference>
<evidence type="ECO:0000256" key="1">
    <source>
        <dbReference type="SAM" id="MobiDB-lite"/>
    </source>
</evidence>
<dbReference type="OrthoDB" id="689721at2759"/>
<dbReference type="AlphaFoldDB" id="A0A8J5SP17"/>
<feature type="region of interest" description="Disordered" evidence="1">
    <location>
        <begin position="427"/>
        <end position="452"/>
    </location>
</feature>